<dbReference type="Proteomes" id="UP000297253">
    <property type="component" value="Unassembled WGS sequence"/>
</dbReference>
<dbReference type="AlphaFoldDB" id="A0A4Y9JES6"/>
<evidence type="ECO:0000313" key="2">
    <source>
        <dbReference type="Proteomes" id="UP000297253"/>
    </source>
</evidence>
<comment type="caution">
    <text evidence="1">The sequence shown here is derived from an EMBL/GenBank/DDBJ whole genome shotgun (WGS) entry which is preliminary data.</text>
</comment>
<protein>
    <submittedName>
        <fullName evidence="1">Uncharacterized protein</fullName>
    </submittedName>
</protein>
<organism evidence="1 2">
    <name type="scientific">Streptococcus cuniculi</name>
    <dbReference type="NCBI Taxonomy" id="1432788"/>
    <lineage>
        <taxon>Bacteria</taxon>
        <taxon>Bacillati</taxon>
        <taxon>Bacillota</taxon>
        <taxon>Bacilli</taxon>
        <taxon>Lactobacillales</taxon>
        <taxon>Streptococcaceae</taxon>
        <taxon>Streptococcus</taxon>
    </lineage>
</organism>
<name>A0A4Y9JES6_9STRE</name>
<dbReference type="EMBL" id="SPPD01000002">
    <property type="protein sequence ID" value="TFU98526.1"/>
    <property type="molecule type" value="Genomic_DNA"/>
</dbReference>
<proteinExistence type="predicted"/>
<sequence length="95" mass="10567">MYSLTYLDEYYAEFEKEQERTAIRSAIKIQKGNILIEYSLSSQALDELSEKMKQFASVAVADDLADGLSGKAADAAKKFLENIEKPVLDCPIKGV</sequence>
<accession>A0A4Y9JES6</accession>
<evidence type="ECO:0000313" key="1">
    <source>
        <dbReference type="EMBL" id="TFU98526.1"/>
    </source>
</evidence>
<dbReference type="RefSeq" id="WP_135181199.1">
    <property type="nucleotide sequence ID" value="NZ_JADGKZ010000002.1"/>
</dbReference>
<gene>
    <name evidence="1" type="ORF">E4T82_01805</name>
</gene>
<reference evidence="1 2" key="1">
    <citation type="submission" date="2019-03" db="EMBL/GenBank/DDBJ databases">
        <title>Diversity of the mouse oral microbiome.</title>
        <authorList>
            <person name="Joseph S."/>
            <person name="Aduse-Opoku J."/>
            <person name="Curtis M."/>
            <person name="Wade W."/>
            <person name="Hashim A."/>
        </authorList>
    </citation>
    <scope>NUCLEOTIDE SEQUENCE [LARGE SCALE GENOMIC DNA]</scope>
    <source>
        <strain evidence="1 2">WM131</strain>
    </source>
</reference>